<dbReference type="EMBL" id="NBNE01005569">
    <property type="protein sequence ID" value="OWZ03359.1"/>
    <property type="molecule type" value="Genomic_DNA"/>
</dbReference>
<organism evidence="1 2">
    <name type="scientific">Phytophthora megakarya</name>
    <dbReference type="NCBI Taxonomy" id="4795"/>
    <lineage>
        <taxon>Eukaryota</taxon>
        <taxon>Sar</taxon>
        <taxon>Stramenopiles</taxon>
        <taxon>Oomycota</taxon>
        <taxon>Peronosporomycetes</taxon>
        <taxon>Peronosporales</taxon>
        <taxon>Peronosporaceae</taxon>
        <taxon>Phytophthora</taxon>
    </lineage>
</organism>
<evidence type="ECO:0000313" key="1">
    <source>
        <dbReference type="EMBL" id="OWZ03359.1"/>
    </source>
</evidence>
<keyword evidence="2" id="KW-1185">Reference proteome</keyword>
<sequence length="93" mass="10444">MEAIRRGDRQELSRTPAKIFLDIAAECICLVNAEVDDNKMNWAKKSMVLCGLDVSSNGNSSEEQLSKPLQDIIQRHREEFEKGYEEASASAQV</sequence>
<gene>
    <name evidence="1" type="ORF">PHMEG_00024926</name>
</gene>
<accession>A0A225VEI2</accession>
<reference evidence="2" key="1">
    <citation type="submission" date="2017-03" db="EMBL/GenBank/DDBJ databases">
        <title>Phytopthora megakarya and P. palmivora, two closely related causual agents of cacao black pod achieved similar genome size and gene model numbers by different mechanisms.</title>
        <authorList>
            <person name="Ali S."/>
            <person name="Shao J."/>
            <person name="Larry D.J."/>
            <person name="Kronmiller B."/>
            <person name="Shen D."/>
            <person name="Strem M.D."/>
            <person name="Melnick R.L."/>
            <person name="Guiltinan M.J."/>
            <person name="Tyler B.M."/>
            <person name="Meinhardt L.W."/>
            <person name="Bailey B.A."/>
        </authorList>
    </citation>
    <scope>NUCLEOTIDE SEQUENCE [LARGE SCALE GENOMIC DNA]</scope>
    <source>
        <strain evidence="2">zdho120</strain>
    </source>
</reference>
<comment type="caution">
    <text evidence="1">The sequence shown here is derived from an EMBL/GenBank/DDBJ whole genome shotgun (WGS) entry which is preliminary data.</text>
</comment>
<dbReference type="OrthoDB" id="120815at2759"/>
<evidence type="ECO:0000313" key="2">
    <source>
        <dbReference type="Proteomes" id="UP000198211"/>
    </source>
</evidence>
<dbReference type="AlphaFoldDB" id="A0A225VEI2"/>
<dbReference type="Proteomes" id="UP000198211">
    <property type="component" value="Unassembled WGS sequence"/>
</dbReference>
<name>A0A225VEI2_9STRA</name>
<protein>
    <submittedName>
        <fullName evidence="1">Uncharacterized protein</fullName>
    </submittedName>
</protein>
<proteinExistence type="predicted"/>